<comment type="caution">
    <text evidence="3">The sequence shown here is derived from an EMBL/GenBank/DDBJ whole genome shotgun (WGS) entry which is preliminary data.</text>
</comment>
<reference evidence="3 4" key="1">
    <citation type="submission" date="2019-06" db="EMBL/GenBank/DDBJ databases">
        <authorList>
            <person name="Broberg M."/>
        </authorList>
    </citation>
    <scope>NUCLEOTIDE SEQUENCE [LARGE SCALE GENOMIC DNA]</scope>
</reference>
<evidence type="ECO:0000259" key="1">
    <source>
        <dbReference type="Pfam" id="PF10022"/>
    </source>
</evidence>
<dbReference type="PANTHER" id="PTHR35339:SF2">
    <property type="entry name" value="DUF2264 DOMAIN-CONTAINING PROTEIN-RELATED"/>
    <property type="match status" value="1"/>
</dbReference>
<feature type="domain" description="DUF2264" evidence="2">
    <location>
        <begin position="417"/>
        <end position="701"/>
    </location>
</feature>
<evidence type="ECO:0000313" key="4">
    <source>
        <dbReference type="Proteomes" id="UP000766486"/>
    </source>
</evidence>
<gene>
    <name evidence="3" type="ORF">CLO192961_LOCUS391427</name>
</gene>
<organism evidence="3 4">
    <name type="scientific">Bionectria ochroleuca</name>
    <name type="common">Gliocladium roseum</name>
    <dbReference type="NCBI Taxonomy" id="29856"/>
    <lineage>
        <taxon>Eukaryota</taxon>
        <taxon>Fungi</taxon>
        <taxon>Dikarya</taxon>
        <taxon>Ascomycota</taxon>
        <taxon>Pezizomycotina</taxon>
        <taxon>Sordariomycetes</taxon>
        <taxon>Hypocreomycetidae</taxon>
        <taxon>Hypocreales</taxon>
        <taxon>Bionectriaceae</taxon>
        <taxon>Clonostachys</taxon>
    </lineage>
</organism>
<dbReference type="InterPro" id="IPR049237">
    <property type="entry name" value="DUF2264_C"/>
</dbReference>
<keyword evidence="4" id="KW-1185">Reference proteome</keyword>
<evidence type="ECO:0000313" key="3">
    <source>
        <dbReference type="EMBL" id="VUC34747.1"/>
    </source>
</evidence>
<dbReference type="PANTHER" id="PTHR35339">
    <property type="entry name" value="LINALOOL DEHYDRATASE_ISOMERASE DOMAIN-CONTAINING PROTEIN"/>
    <property type="match status" value="1"/>
</dbReference>
<dbReference type="InterPro" id="IPR049349">
    <property type="entry name" value="DUF2264_N"/>
</dbReference>
<dbReference type="Proteomes" id="UP000766486">
    <property type="component" value="Unassembled WGS sequence"/>
</dbReference>
<dbReference type="EMBL" id="CABFNS010000893">
    <property type="protein sequence ID" value="VUC34747.1"/>
    <property type="molecule type" value="Genomic_DNA"/>
</dbReference>
<feature type="domain" description="DUF2264" evidence="1">
    <location>
        <begin position="14"/>
        <end position="407"/>
    </location>
</feature>
<dbReference type="InterPro" id="IPR016624">
    <property type="entry name" value="UCP014753"/>
</dbReference>
<dbReference type="Pfam" id="PF10022">
    <property type="entry name" value="DUF2264"/>
    <property type="match status" value="1"/>
</dbReference>
<dbReference type="Pfam" id="PF20938">
    <property type="entry name" value="DUF2264_C"/>
    <property type="match status" value="1"/>
</dbReference>
<sequence>MPPLAGFSDNAFQSREDVIRATIALLRPLVAHLSPGKGRLRLPVSTGAHFDETAAQLEGFARPLWAVGALLMGLTPATPPDLAAEILQVTEPWILGFVSGTNPDHPDYWGIMDDTDQRMVEAEIISFALLAAPSHILDALDKADKRARHNVAAWLASLHGLPMPQNNWRWFRVFANLARVKVLGVPLSGAVGDEMASDLAILDSFYRSDGWSADGPWLTSEQAAAELDRAEQTGRRDHVGCGRQADYYSGSFAIQFSQLLYVRFASDVDPARAETYRQQARDFGAGFWRYFDASGAAIPFGRSLTYRFACGAFFSALALGDVAAMKPPLQSSGAVKGFVLRHLRWWAAHSDDIFYADGTLNIGYLYPNMYMSEDYNSPQSPYWCLKTLLIVALPATDDFWTSEEAPYPCTLAGVALVPAPEQIVCNNPGGNHHFLLSPGQFVGWPMKASQAKYCKFAYSSAFAFSVPTGPWLQQMAPDCTLVLSRDGRETWASKWKCQDVRFGSVHVGTGPRAEMVPVATVTWHPWGDGAVSIETTLVAPTSTHPDWHTRIHNIRVNQSLTSLHAVGGGFALPGRRARDGGNLPILPGVTSETRVGSDEGIVQGPASVLLLSQAGLSGIVCEMARGLSGVAYRAQSLKPDSNTNLASQRTLIPTIEYSVDVEIPSGSVLVLVEHVFAISASANGGWQGTGANVKERWMNHPTRA</sequence>
<accession>A0ABY6UTL2</accession>
<proteinExistence type="predicted"/>
<evidence type="ECO:0000259" key="2">
    <source>
        <dbReference type="Pfam" id="PF20938"/>
    </source>
</evidence>
<protein>
    <recommendedName>
        <fullName evidence="5">DUF2264 domain-containing protein</fullName>
    </recommendedName>
</protein>
<dbReference type="PIRSF" id="PIRSF014753">
    <property type="entry name" value="UCP014753"/>
    <property type="match status" value="1"/>
</dbReference>
<evidence type="ECO:0008006" key="5">
    <source>
        <dbReference type="Google" id="ProtNLM"/>
    </source>
</evidence>
<name>A0ABY6UTL2_BIOOC</name>